<dbReference type="GeneID" id="19202577"/>
<dbReference type="Proteomes" id="UP000053558">
    <property type="component" value="Unassembled WGS sequence"/>
</dbReference>
<dbReference type="KEGG" id="cput:CONPUDRAFT_149328"/>
<evidence type="ECO:0000313" key="1">
    <source>
        <dbReference type="EMBL" id="EIW87299.1"/>
    </source>
</evidence>
<sequence length="272" mass="30631">MPRLSTLHLVSQNTDVTAPLSISELTCPALSELHTDAASFIDIFRERRAYWLYDLDLRLTKFKPADPKEGIDPVELLDYLCELSQNKKLWLDIEDVDFDFDTSPTALPSHVILMNLEGFGLHDLKESFVSLICGIVHSPDLEQIEISRCGISSSVLLLRMMQGFEGWKVYIEDCPGFNDWVLGAMAFSCKGEQQIACPSIASLEIKGCTFSHDALKYMCEMRLGVGAIEELDVSNAVFPLEEHLGKWFEENVESFSWELREIDGSGEESPLI</sequence>
<gene>
    <name evidence="1" type="ORF">CONPUDRAFT_149328</name>
</gene>
<organism evidence="1 2">
    <name type="scientific">Coniophora puteana (strain RWD-64-598)</name>
    <name type="common">Brown rot fungus</name>
    <dbReference type="NCBI Taxonomy" id="741705"/>
    <lineage>
        <taxon>Eukaryota</taxon>
        <taxon>Fungi</taxon>
        <taxon>Dikarya</taxon>
        <taxon>Basidiomycota</taxon>
        <taxon>Agaricomycotina</taxon>
        <taxon>Agaricomycetes</taxon>
        <taxon>Agaricomycetidae</taxon>
        <taxon>Boletales</taxon>
        <taxon>Coniophorineae</taxon>
        <taxon>Coniophoraceae</taxon>
        <taxon>Coniophora</taxon>
    </lineage>
</organism>
<accession>A0A5M3N778</accession>
<dbReference type="EMBL" id="JH711573">
    <property type="protein sequence ID" value="EIW87299.1"/>
    <property type="molecule type" value="Genomic_DNA"/>
</dbReference>
<dbReference type="SUPFAM" id="SSF52047">
    <property type="entry name" value="RNI-like"/>
    <property type="match status" value="1"/>
</dbReference>
<evidence type="ECO:0000313" key="2">
    <source>
        <dbReference type="Proteomes" id="UP000053558"/>
    </source>
</evidence>
<comment type="caution">
    <text evidence="1">The sequence shown here is derived from an EMBL/GenBank/DDBJ whole genome shotgun (WGS) entry which is preliminary data.</text>
</comment>
<keyword evidence="2" id="KW-1185">Reference proteome</keyword>
<evidence type="ECO:0008006" key="3">
    <source>
        <dbReference type="Google" id="ProtNLM"/>
    </source>
</evidence>
<reference evidence="2" key="1">
    <citation type="journal article" date="2012" name="Science">
        <title>The Paleozoic origin of enzymatic lignin decomposition reconstructed from 31 fungal genomes.</title>
        <authorList>
            <person name="Floudas D."/>
            <person name="Binder M."/>
            <person name="Riley R."/>
            <person name="Barry K."/>
            <person name="Blanchette R.A."/>
            <person name="Henrissat B."/>
            <person name="Martinez A.T."/>
            <person name="Otillar R."/>
            <person name="Spatafora J.W."/>
            <person name="Yadav J.S."/>
            <person name="Aerts A."/>
            <person name="Benoit I."/>
            <person name="Boyd A."/>
            <person name="Carlson A."/>
            <person name="Copeland A."/>
            <person name="Coutinho P.M."/>
            <person name="de Vries R.P."/>
            <person name="Ferreira P."/>
            <person name="Findley K."/>
            <person name="Foster B."/>
            <person name="Gaskell J."/>
            <person name="Glotzer D."/>
            <person name="Gorecki P."/>
            <person name="Heitman J."/>
            <person name="Hesse C."/>
            <person name="Hori C."/>
            <person name="Igarashi K."/>
            <person name="Jurgens J.A."/>
            <person name="Kallen N."/>
            <person name="Kersten P."/>
            <person name="Kohler A."/>
            <person name="Kuees U."/>
            <person name="Kumar T.K.A."/>
            <person name="Kuo A."/>
            <person name="LaButti K."/>
            <person name="Larrondo L.F."/>
            <person name="Lindquist E."/>
            <person name="Ling A."/>
            <person name="Lombard V."/>
            <person name="Lucas S."/>
            <person name="Lundell T."/>
            <person name="Martin R."/>
            <person name="McLaughlin D.J."/>
            <person name="Morgenstern I."/>
            <person name="Morin E."/>
            <person name="Murat C."/>
            <person name="Nagy L.G."/>
            <person name="Nolan M."/>
            <person name="Ohm R.A."/>
            <person name="Patyshakuliyeva A."/>
            <person name="Rokas A."/>
            <person name="Ruiz-Duenas F.J."/>
            <person name="Sabat G."/>
            <person name="Salamov A."/>
            <person name="Samejima M."/>
            <person name="Schmutz J."/>
            <person name="Slot J.C."/>
            <person name="St John F."/>
            <person name="Stenlid J."/>
            <person name="Sun H."/>
            <person name="Sun S."/>
            <person name="Syed K."/>
            <person name="Tsang A."/>
            <person name="Wiebenga A."/>
            <person name="Young D."/>
            <person name="Pisabarro A."/>
            <person name="Eastwood D.C."/>
            <person name="Martin F."/>
            <person name="Cullen D."/>
            <person name="Grigoriev I.V."/>
            <person name="Hibbett D.S."/>
        </authorList>
    </citation>
    <scope>NUCLEOTIDE SEQUENCE [LARGE SCALE GENOMIC DNA]</scope>
    <source>
        <strain evidence="2">RWD-64-598 SS2</strain>
    </source>
</reference>
<dbReference type="RefSeq" id="XP_007763833.1">
    <property type="nucleotide sequence ID" value="XM_007765643.1"/>
</dbReference>
<protein>
    <recommendedName>
        <fullName evidence="3">RNI-like protein</fullName>
    </recommendedName>
</protein>
<dbReference type="AlphaFoldDB" id="A0A5M3N778"/>
<proteinExistence type="predicted"/>
<name>A0A5M3N778_CONPW</name>